<evidence type="ECO:0000259" key="11">
    <source>
        <dbReference type="PROSITE" id="PS51294"/>
    </source>
</evidence>
<feature type="domain" description="Response regulatory" evidence="10">
    <location>
        <begin position="17"/>
        <end position="132"/>
    </location>
</feature>
<feature type="modified residue" description="4-aspartylphosphate" evidence="8">
    <location>
        <position position="68"/>
    </location>
</feature>
<evidence type="ECO:0000256" key="4">
    <source>
        <dbReference type="ARBA" id="ARBA00023015"/>
    </source>
</evidence>
<keyword evidence="7" id="KW-0539">Nucleus</keyword>
<keyword evidence="6" id="KW-0804">Transcription</keyword>
<keyword evidence="3" id="KW-0902">Two-component regulatory system</keyword>
<dbReference type="SMART" id="SM00448">
    <property type="entry name" value="REC"/>
    <property type="match status" value="1"/>
</dbReference>
<dbReference type="InterPro" id="IPR017930">
    <property type="entry name" value="Myb_dom"/>
</dbReference>
<dbReference type="PROSITE" id="PS50110">
    <property type="entry name" value="RESPONSE_REGULATORY"/>
    <property type="match status" value="1"/>
</dbReference>
<reference evidence="12" key="1">
    <citation type="submission" date="2018-02" db="EMBL/GenBank/DDBJ databases">
        <authorList>
            <person name="Cohen D.B."/>
            <person name="Kent A.D."/>
        </authorList>
    </citation>
    <scope>NUCLEOTIDE SEQUENCE</scope>
</reference>
<dbReference type="InterPro" id="IPR006447">
    <property type="entry name" value="Myb_dom_plants"/>
</dbReference>
<evidence type="ECO:0000256" key="8">
    <source>
        <dbReference type="PROSITE-ProRule" id="PRU00169"/>
    </source>
</evidence>
<dbReference type="AlphaFoldDB" id="A0A2N9II98"/>
<dbReference type="InterPro" id="IPR011006">
    <property type="entry name" value="CheY-like_superfamily"/>
</dbReference>
<dbReference type="Pfam" id="PF00249">
    <property type="entry name" value="Myb_DNA-binding"/>
    <property type="match status" value="1"/>
</dbReference>
<comment type="subcellular location">
    <subcellularLocation>
        <location evidence="1">Nucleus</location>
    </subcellularLocation>
</comment>
<dbReference type="InterPro" id="IPR009057">
    <property type="entry name" value="Homeodomain-like_sf"/>
</dbReference>
<evidence type="ECO:0000256" key="9">
    <source>
        <dbReference type="SAM" id="MobiDB-lite"/>
    </source>
</evidence>
<evidence type="ECO:0000256" key="7">
    <source>
        <dbReference type="ARBA" id="ARBA00023242"/>
    </source>
</evidence>
<evidence type="ECO:0000256" key="5">
    <source>
        <dbReference type="ARBA" id="ARBA00023159"/>
    </source>
</evidence>
<dbReference type="SUPFAM" id="SSF46689">
    <property type="entry name" value="Homeodomain-like"/>
    <property type="match status" value="1"/>
</dbReference>
<dbReference type="NCBIfam" id="TIGR01557">
    <property type="entry name" value="myb_SHAQKYF"/>
    <property type="match status" value="1"/>
</dbReference>
<dbReference type="PROSITE" id="PS51294">
    <property type="entry name" value="HTH_MYB"/>
    <property type="match status" value="1"/>
</dbReference>
<accession>A0A2N9II98</accession>
<dbReference type="SUPFAM" id="SSF52172">
    <property type="entry name" value="CheY-like"/>
    <property type="match status" value="1"/>
</dbReference>
<dbReference type="GO" id="GO:0000160">
    <property type="term" value="P:phosphorelay signal transduction system"/>
    <property type="evidence" value="ECO:0007669"/>
    <property type="project" value="UniProtKB-KW"/>
</dbReference>
<evidence type="ECO:0000259" key="10">
    <source>
        <dbReference type="PROSITE" id="PS50110"/>
    </source>
</evidence>
<evidence type="ECO:0008006" key="13">
    <source>
        <dbReference type="Google" id="ProtNLM"/>
    </source>
</evidence>
<gene>
    <name evidence="12" type="ORF">FSB_LOCUS53329</name>
</gene>
<dbReference type="InterPro" id="IPR001005">
    <property type="entry name" value="SANT/Myb"/>
</dbReference>
<proteinExistence type="predicted"/>
<evidence type="ECO:0000256" key="6">
    <source>
        <dbReference type="ARBA" id="ARBA00023163"/>
    </source>
</evidence>
<dbReference type="PANTHER" id="PTHR43874:SF217">
    <property type="entry name" value="TWO-COMPONENT RESPONSE REGULATOR ORR24-LIKE ISOFORM X1"/>
    <property type="match status" value="1"/>
</dbReference>
<dbReference type="GO" id="GO:0003677">
    <property type="term" value="F:DNA binding"/>
    <property type="evidence" value="ECO:0007669"/>
    <property type="project" value="InterPro"/>
</dbReference>
<dbReference type="EMBL" id="OIVN01006117">
    <property type="protein sequence ID" value="SPD25447.1"/>
    <property type="molecule type" value="Genomic_DNA"/>
</dbReference>
<dbReference type="PANTHER" id="PTHR43874">
    <property type="entry name" value="TWO-COMPONENT RESPONSE REGULATOR"/>
    <property type="match status" value="1"/>
</dbReference>
<dbReference type="InterPro" id="IPR045279">
    <property type="entry name" value="ARR-like"/>
</dbReference>
<protein>
    <recommendedName>
        <fullName evidence="13">Two-component response regulator</fullName>
    </recommendedName>
</protein>
<dbReference type="GO" id="GO:0005634">
    <property type="term" value="C:nucleus"/>
    <property type="evidence" value="ECO:0007669"/>
    <property type="project" value="UniProtKB-SubCell"/>
</dbReference>
<dbReference type="InterPro" id="IPR001789">
    <property type="entry name" value="Sig_transdc_resp-reg_receiver"/>
</dbReference>
<evidence type="ECO:0000256" key="3">
    <source>
        <dbReference type="ARBA" id="ARBA00023012"/>
    </source>
</evidence>
<evidence type="ECO:0000313" key="12">
    <source>
        <dbReference type="EMBL" id="SPD25447.1"/>
    </source>
</evidence>
<dbReference type="Gene3D" id="3.40.50.2300">
    <property type="match status" value="1"/>
</dbReference>
<feature type="domain" description="HTH myb-type" evidence="11">
    <location>
        <begin position="173"/>
        <end position="232"/>
    </location>
</feature>
<dbReference type="GO" id="GO:0009736">
    <property type="term" value="P:cytokinin-activated signaling pathway"/>
    <property type="evidence" value="ECO:0007669"/>
    <property type="project" value="InterPro"/>
</dbReference>
<dbReference type="FunFam" id="1.10.10.60:FF:000007">
    <property type="entry name" value="Two-component response regulator"/>
    <property type="match status" value="1"/>
</dbReference>
<keyword evidence="5" id="KW-0010">Activator</keyword>
<evidence type="ECO:0000256" key="2">
    <source>
        <dbReference type="ARBA" id="ARBA00022553"/>
    </source>
</evidence>
<feature type="region of interest" description="Disordered" evidence="9">
    <location>
        <begin position="143"/>
        <end position="175"/>
    </location>
</feature>
<dbReference type="Gene3D" id="1.10.10.60">
    <property type="entry name" value="Homeodomain-like"/>
    <property type="match status" value="1"/>
</dbReference>
<dbReference type="CDD" id="cd17584">
    <property type="entry name" value="REC_typeB_ARR-like"/>
    <property type="match status" value="1"/>
</dbReference>
<dbReference type="Pfam" id="PF00072">
    <property type="entry name" value="Response_reg"/>
    <property type="match status" value="1"/>
</dbReference>
<sequence length="516" mass="57887">MPVRENSLGDQFPVGMRVLAIDANFVCLKYLVTLLQQCRYKVTATTDAEEALQILRDNNEEFDIVITDVVRQDIDGFKLLQIIGLEMDIPVVMVSANDDVANIMRSIKHGARDYLLKPVRLQEMMNIWQHVIRKNNITKEVTYKKTLSKKRSRDQPRKEEDETNTQSEIVSSTRKKSRLSWTPQLHLKFLNAIQELGDDEAVPNNILKIMNVPGLTRENVASHLQKYRNILKKQKATVTQQKNGEHDLNIGCGNSVNTNSYYTTYPTTSAEVPGNIHPGNLVANSEPLSSSLMDVNKPKQLDMFQYYMQSVQDQMQPGMHNHVSGNPPSTPLPTENYNIPAVPDFKLLKFPNFVPGIEVLDGCMGNSQPFSNSIRGQAGPSNRPPFSSSILDQAVCFTPPPQMLGDASTQIGAISQQALAAWPPQNFLPGQHVGMNFVNSGETRETNHGGNNIDYPDYMQDPNLTDLKGKGKAKAVQYFPEHPHMESGFHQYNNSFMDDDLTVMVKEFNDDGPPNL</sequence>
<evidence type="ECO:0000256" key="1">
    <source>
        <dbReference type="ARBA" id="ARBA00004123"/>
    </source>
</evidence>
<keyword evidence="2 8" id="KW-0597">Phosphoprotein</keyword>
<organism evidence="12">
    <name type="scientific">Fagus sylvatica</name>
    <name type="common">Beechnut</name>
    <dbReference type="NCBI Taxonomy" id="28930"/>
    <lineage>
        <taxon>Eukaryota</taxon>
        <taxon>Viridiplantae</taxon>
        <taxon>Streptophyta</taxon>
        <taxon>Embryophyta</taxon>
        <taxon>Tracheophyta</taxon>
        <taxon>Spermatophyta</taxon>
        <taxon>Magnoliopsida</taxon>
        <taxon>eudicotyledons</taxon>
        <taxon>Gunneridae</taxon>
        <taxon>Pentapetalae</taxon>
        <taxon>rosids</taxon>
        <taxon>fabids</taxon>
        <taxon>Fagales</taxon>
        <taxon>Fagaceae</taxon>
        <taxon>Fagus</taxon>
    </lineage>
</organism>
<keyword evidence="4" id="KW-0805">Transcription regulation</keyword>
<name>A0A2N9II98_FAGSY</name>